<reference evidence="1" key="1">
    <citation type="journal article" date="2021" name="New Phytol.">
        <title>Evolutionary innovations through gain and loss of genes in the ectomycorrhizal Boletales.</title>
        <authorList>
            <person name="Wu G."/>
            <person name="Miyauchi S."/>
            <person name="Morin E."/>
            <person name="Kuo A."/>
            <person name="Drula E."/>
            <person name="Varga T."/>
            <person name="Kohler A."/>
            <person name="Feng B."/>
            <person name="Cao Y."/>
            <person name="Lipzen A."/>
            <person name="Daum C."/>
            <person name="Hundley H."/>
            <person name="Pangilinan J."/>
            <person name="Johnson J."/>
            <person name="Barry K."/>
            <person name="LaButti K."/>
            <person name="Ng V."/>
            <person name="Ahrendt S."/>
            <person name="Min B."/>
            <person name="Choi I.G."/>
            <person name="Park H."/>
            <person name="Plett J.M."/>
            <person name="Magnuson J."/>
            <person name="Spatafora J.W."/>
            <person name="Nagy L.G."/>
            <person name="Henrissat B."/>
            <person name="Grigoriev I.V."/>
            <person name="Yang Z.L."/>
            <person name="Xu J."/>
            <person name="Martin F.M."/>
        </authorList>
    </citation>
    <scope>NUCLEOTIDE SEQUENCE</scope>
    <source>
        <strain evidence="1">ATCC 28755</strain>
    </source>
</reference>
<accession>A0ACB8AFR3</accession>
<protein>
    <submittedName>
        <fullName evidence="1">Uncharacterized protein</fullName>
    </submittedName>
</protein>
<proteinExistence type="predicted"/>
<evidence type="ECO:0000313" key="2">
    <source>
        <dbReference type="Proteomes" id="UP000790377"/>
    </source>
</evidence>
<organism evidence="1 2">
    <name type="scientific">Hygrophoropsis aurantiaca</name>
    <dbReference type="NCBI Taxonomy" id="72124"/>
    <lineage>
        <taxon>Eukaryota</taxon>
        <taxon>Fungi</taxon>
        <taxon>Dikarya</taxon>
        <taxon>Basidiomycota</taxon>
        <taxon>Agaricomycotina</taxon>
        <taxon>Agaricomycetes</taxon>
        <taxon>Agaricomycetidae</taxon>
        <taxon>Boletales</taxon>
        <taxon>Coniophorineae</taxon>
        <taxon>Hygrophoropsidaceae</taxon>
        <taxon>Hygrophoropsis</taxon>
    </lineage>
</organism>
<keyword evidence="2" id="KW-1185">Reference proteome</keyword>
<comment type="caution">
    <text evidence="1">The sequence shown here is derived from an EMBL/GenBank/DDBJ whole genome shotgun (WGS) entry which is preliminary data.</text>
</comment>
<name>A0ACB8AFR3_9AGAM</name>
<gene>
    <name evidence="1" type="ORF">BJ138DRAFT_1112869</name>
</gene>
<dbReference type="EMBL" id="MU267666">
    <property type="protein sequence ID" value="KAH7911808.1"/>
    <property type="molecule type" value="Genomic_DNA"/>
</dbReference>
<dbReference type="Proteomes" id="UP000790377">
    <property type="component" value="Unassembled WGS sequence"/>
</dbReference>
<evidence type="ECO:0000313" key="1">
    <source>
        <dbReference type="EMBL" id="KAH7911808.1"/>
    </source>
</evidence>
<sequence>MKQVGPQDNIKPRERLQGIETLHPPSLHDPPPSTLAAPAGLGSAEDGRNFQSWYRPRPGTSVGTYASILRAIADGGSTFAPMSPGPVVVQPSHVWRFNGGIEGFFRRLNLNLDEANGLTVLHEFGEWVYVQCTPPSFSPQQPTQQGPGPFIVFPVPKATIIGPVDPPHMIGGRYPLS</sequence>